<feature type="compositionally biased region" description="Basic and acidic residues" evidence="5">
    <location>
        <begin position="343"/>
        <end position="352"/>
    </location>
</feature>
<dbReference type="InterPro" id="IPR050884">
    <property type="entry name" value="CNP_phosphodiesterase-III"/>
</dbReference>
<keyword evidence="1" id="KW-0479">Metal-binding</keyword>
<evidence type="ECO:0000256" key="3">
    <source>
        <dbReference type="ARBA" id="ARBA00023004"/>
    </source>
</evidence>
<comment type="similarity">
    <text evidence="4">Belongs to the cyclic nucleotide phosphodiesterase class-III family.</text>
</comment>
<dbReference type="SUPFAM" id="SSF56300">
    <property type="entry name" value="Metallo-dependent phosphatases"/>
    <property type="match status" value="1"/>
</dbReference>
<organism evidence="7 8">
    <name type="scientific">Arthrobacter cryoconiti</name>
    <dbReference type="NCBI Taxonomy" id="748907"/>
    <lineage>
        <taxon>Bacteria</taxon>
        <taxon>Bacillati</taxon>
        <taxon>Actinomycetota</taxon>
        <taxon>Actinomycetes</taxon>
        <taxon>Micrococcales</taxon>
        <taxon>Micrococcaceae</taxon>
        <taxon>Arthrobacter</taxon>
    </lineage>
</organism>
<keyword evidence="8" id="KW-1185">Reference proteome</keyword>
<feature type="domain" description="Calcineurin-like phosphoesterase" evidence="6">
    <location>
        <begin position="3"/>
        <end position="205"/>
    </location>
</feature>
<accession>A0ABV8QXG7</accession>
<evidence type="ECO:0000256" key="1">
    <source>
        <dbReference type="ARBA" id="ARBA00022723"/>
    </source>
</evidence>
<dbReference type="EMBL" id="JBHSCQ010000004">
    <property type="protein sequence ID" value="MFC4264407.1"/>
    <property type="molecule type" value="Genomic_DNA"/>
</dbReference>
<dbReference type="RefSeq" id="WP_230067810.1">
    <property type="nucleotide sequence ID" value="NZ_BAABLL010000001.1"/>
</dbReference>
<dbReference type="PANTHER" id="PTHR42988">
    <property type="entry name" value="PHOSPHOHYDROLASE"/>
    <property type="match status" value="1"/>
</dbReference>
<dbReference type="PANTHER" id="PTHR42988:SF2">
    <property type="entry name" value="CYCLIC NUCLEOTIDE PHOSPHODIESTERASE CBUA0032-RELATED"/>
    <property type="match status" value="1"/>
</dbReference>
<evidence type="ECO:0000256" key="4">
    <source>
        <dbReference type="ARBA" id="ARBA00025742"/>
    </source>
</evidence>
<feature type="compositionally biased region" description="Polar residues" evidence="5">
    <location>
        <begin position="319"/>
        <end position="340"/>
    </location>
</feature>
<dbReference type="InterPro" id="IPR004843">
    <property type="entry name" value="Calcineurin-like_PHP"/>
</dbReference>
<evidence type="ECO:0000259" key="6">
    <source>
        <dbReference type="Pfam" id="PF00149"/>
    </source>
</evidence>
<dbReference type="Gene3D" id="3.60.21.10">
    <property type="match status" value="1"/>
</dbReference>
<evidence type="ECO:0000256" key="2">
    <source>
        <dbReference type="ARBA" id="ARBA00022801"/>
    </source>
</evidence>
<reference evidence="8" key="1">
    <citation type="journal article" date="2019" name="Int. J. Syst. Evol. Microbiol.">
        <title>The Global Catalogue of Microorganisms (GCM) 10K type strain sequencing project: providing services to taxonomists for standard genome sequencing and annotation.</title>
        <authorList>
            <consortium name="The Broad Institute Genomics Platform"/>
            <consortium name="The Broad Institute Genome Sequencing Center for Infectious Disease"/>
            <person name="Wu L."/>
            <person name="Ma J."/>
        </authorList>
    </citation>
    <scope>NUCLEOTIDE SEQUENCE [LARGE SCALE GENOMIC DNA]</scope>
    <source>
        <strain evidence="8">CGMCC 1.10698</strain>
    </source>
</reference>
<feature type="region of interest" description="Disordered" evidence="5">
    <location>
        <begin position="254"/>
        <end position="273"/>
    </location>
</feature>
<gene>
    <name evidence="7" type="ORF">ACFOW9_02185</name>
</gene>
<name>A0ABV8QXG7_9MICC</name>
<dbReference type="Pfam" id="PF00149">
    <property type="entry name" value="Metallophos"/>
    <property type="match status" value="1"/>
</dbReference>
<evidence type="ECO:0000256" key="5">
    <source>
        <dbReference type="SAM" id="MobiDB-lite"/>
    </source>
</evidence>
<keyword evidence="3" id="KW-0408">Iron</keyword>
<dbReference type="Proteomes" id="UP001595773">
    <property type="component" value="Unassembled WGS sequence"/>
</dbReference>
<dbReference type="InterPro" id="IPR029052">
    <property type="entry name" value="Metallo-depent_PP-like"/>
</dbReference>
<proteinExistence type="inferred from homology"/>
<keyword evidence="2" id="KW-0378">Hydrolase</keyword>
<protein>
    <submittedName>
        <fullName evidence="7">Metallophosphoesterase</fullName>
    </submittedName>
</protein>
<feature type="region of interest" description="Disordered" evidence="5">
    <location>
        <begin position="312"/>
        <end position="352"/>
    </location>
</feature>
<comment type="caution">
    <text evidence="7">The sequence shown here is derived from an EMBL/GenBank/DDBJ whole genome shotgun (WGS) entry which is preliminary data.</text>
</comment>
<evidence type="ECO:0000313" key="8">
    <source>
        <dbReference type="Proteomes" id="UP001595773"/>
    </source>
</evidence>
<sequence length="352" mass="36835">MTLRILHLSDSHLTGDGTAHQGVVDTVAAYRLTLDAFENAGPLDLVVLSGDASDDGSPASYRTLLKLTGDFAARHGVVALYAMGNHDERAGFREVLANGHPGLRQPSEEGPITGASMVAGYRVVTLDSSVPGHTHGFLDASQLHWLRAQLATNSPKGSIVIVHHPPVPPVTRLHHGIELQNPDDLAKALENTDVVAILSGHYHHPMTDSLRTASGLVPVVVTGGIVNSNDVLAAPGHERATAGSGGTLITISADPGGGTSRDPGKIPGTGIGGNQSTVRVLPVRIPLPAEVAPEQVFDLDPDTVASISQRIAAPAYAQRTKNTTAQSSLRQPTTDSSAEPESTDPRRTRTHP</sequence>
<evidence type="ECO:0000313" key="7">
    <source>
        <dbReference type="EMBL" id="MFC4264407.1"/>
    </source>
</evidence>